<dbReference type="Gene3D" id="3.40.50.450">
    <property type="match status" value="1"/>
</dbReference>
<organism evidence="1 2">
    <name type="scientific">Candidatus Nitrobium versatile</name>
    <dbReference type="NCBI Taxonomy" id="2884831"/>
    <lineage>
        <taxon>Bacteria</taxon>
        <taxon>Pseudomonadati</taxon>
        <taxon>Nitrospirota</taxon>
        <taxon>Nitrospiria</taxon>
        <taxon>Nitrospirales</taxon>
        <taxon>Nitrospiraceae</taxon>
        <taxon>Candidatus Nitrobium</taxon>
    </lineage>
</organism>
<evidence type="ECO:0000313" key="1">
    <source>
        <dbReference type="EMBL" id="MBZ0154900.1"/>
    </source>
</evidence>
<name>A0A953JA09_9BACT</name>
<dbReference type="SUPFAM" id="SSF52309">
    <property type="entry name" value="N-(deoxy)ribosyltransferase-like"/>
    <property type="match status" value="1"/>
</dbReference>
<dbReference type="EMBL" id="JAIOIV010000015">
    <property type="protein sequence ID" value="MBZ0154900.1"/>
    <property type="molecule type" value="Genomic_DNA"/>
</dbReference>
<dbReference type="Proteomes" id="UP000705867">
    <property type="component" value="Unassembled WGS sequence"/>
</dbReference>
<accession>A0A953JA09</accession>
<sequence length="228" mass="25894">MRTGSQHDWVYTVRETVPIDDIESGIRNSELCLAEITTNNPNVWFELGYAMAVPKEVVLVCSEERKSKFPFDVQHRSIITYKTESPQDFLQLKEKITNRIKAVLRKASEIDKATIISPVADTEGLSPHELVALVIIMQNSFISEDGVSAYKIKEDMNNAGFTDIAVSIALKILLQKGMIITSSKTDFHGNEWTVYNVTPVGDDWLLRNQHLLTLREEPKKHAIETYRT</sequence>
<protein>
    <submittedName>
        <fullName evidence="1">Nucleoside 2-deoxyribosyltransferase</fullName>
    </submittedName>
</protein>
<reference evidence="1" key="2">
    <citation type="submission" date="2021-08" db="EMBL/GenBank/DDBJ databases">
        <authorList>
            <person name="Dalcin Martins P."/>
        </authorList>
    </citation>
    <scope>NUCLEOTIDE SEQUENCE</scope>
    <source>
        <strain evidence="1">MAG_39</strain>
    </source>
</reference>
<comment type="caution">
    <text evidence="1">The sequence shown here is derived from an EMBL/GenBank/DDBJ whole genome shotgun (WGS) entry which is preliminary data.</text>
</comment>
<evidence type="ECO:0000313" key="2">
    <source>
        <dbReference type="Proteomes" id="UP000705867"/>
    </source>
</evidence>
<proteinExistence type="predicted"/>
<reference evidence="1" key="1">
    <citation type="journal article" date="2021" name="bioRxiv">
        <title>Unraveling nitrogen, sulfur and carbon metabolic pathways and microbial community transcriptional responses to substrate deprivation and toxicity stresses in a bioreactor mimicking anoxic brackish coastal sediment conditions.</title>
        <authorList>
            <person name="Martins P.D."/>
            <person name="Echeveste M.J."/>
            <person name="Arshad A."/>
            <person name="Kurth J."/>
            <person name="Ouboter H."/>
            <person name="Jetten M.S.M."/>
            <person name="Welte C.U."/>
        </authorList>
    </citation>
    <scope>NUCLEOTIDE SEQUENCE</scope>
    <source>
        <strain evidence="1">MAG_39</strain>
    </source>
</reference>
<dbReference type="AlphaFoldDB" id="A0A953JA09"/>
<gene>
    <name evidence="1" type="ORF">K8I29_01635</name>
</gene>